<keyword evidence="2" id="KW-1185">Reference proteome</keyword>
<dbReference type="AlphaFoldDB" id="A0AAD8EIC2"/>
<name>A0AAD8EIC2_DIPPU</name>
<dbReference type="Proteomes" id="UP001233999">
    <property type="component" value="Unassembled WGS sequence"/>
</dbReference>
<evidence type="ECO:0000313" key="2">
    <source>
        <dbReference type="Proteomes" id="UP001233999"/>
    </source>
</evidence>
<feature type="non-terminal residue" evidence="1">
    <location>
        <position position="1"/>
    </location>
</feature>
<dbReference type="EMBL" id="JASPKZ010003880">
    <property type="protein sequence ID" value="KAJ9591251.1"/>
    <property type="molecule type" value="Genomic_DNA"/>
</dbReference>
<evidence type="ECO:0000313" key="1">
    <source>
        <dbReference type="EMBL" id="KAJ9591251.1"/>
    </source>
</evidence>
<organism evidence="1 2">
    <name type="scientific">Diploptera punctata</name>
    <name type="common">Pacific beetle cockroach</name>
    <dbReference type="NCBI Taxonomy" id="6984"/>
    <lineage>
        <taxon>Eukaryota</taxon>
        <taxon>Metazoa</taxon>
        <taxon>Ecdysozoa</taxon>
        <taxon>Arthropoda</taxon>
        <taxon>Hexapoda</taxon>
        <taxon>Insecta</taxon>
        <taxon>Pterygota</taxon>
        <taxon>Neoptera</taxon>
        <taxon>Polyneoptera</taxon>
        <taxon>Dictyoptera</taxon>
        <taxon>Blattodea</taxon>
        <taxon>Blaberoidea</taxon>
        <taxon>Blaberidae</taxon>
        <taxon>Diplopterinae</taxon>
        <taxon>Diploptera</taxon>
    </lineage>
</organism>
<gene>
    <name evidence="1" type="ORF">L9F63_002216</name>
</gene>
<sequence>HNLLKPQIWSKIRSKVIWSKVVIGGLSLGWYSPVRTIEQLLEVRSRSTDDENLLVEVAILRKLKHKLKIQYVRSSALPFHGGFGL</sequence>
<reference evidence="1" key="2">
    <citation type="submission" date="2023-05" db="EMBL/GenBank/DDBJ databases">
        <authorList>
            <person name="Fouks B."/>
        </authorList>
    </citation>
    <scope>NUCLEOTIDE SEQUENCE</scope>
    <source>
        <strain evidence="1">Stay&amp;Tobe</strain>
        <tissue evidence="1">Testes</tissue>
    </source>
</reference>
<accession>A0AAD8EIC2</accession>
<reference evidence="1" key="1">
    <citation type="journal article" date="2023" name="IScience">
        <title>Live-bearing cockroach genome reveals convergent evolutionary mechanisms linked to viviparity in insects and beyond.</title>
        <authorList>
            <person name="Fouks B."/>
            <person name="Harrison M.C."/>
            <person name="Mikhailova A.A."/>
            <person name="Marchal E."/>
            <person name="English S."/>
            <person name="Carruthers M."/>
            <person name="Jennings E.C."/>
            <person name="Chiamaka E.L."/>
            <person name="Frigard R.A."/>
            <person name="Pippel M."/>
            <person name="Attardo G.M."/>
            <person name="Benoit J.B."/>
            <person name="Bornberg-Bauer E."/>
            <person name="Tobe S.S."/>
        </authorList>
    </citation>
    <scope>NUCLEOTIDE SEQUENCE</scope>
    <source>
        <strain evidence="1">Stay&amp;Tobe</strain>
    </source>
</reference>
<feature type="non-terminal residue" evidence="1">
    <location>
        <position position="85"/>
    </location>
</feature>
<comment type="caution">
    <text evidence="1">The sequence shown here is derived from an EMBL/GenBank/DDBJ whole genome shotgun (WGS) entry which is preliminary data.</text>
</comment>
<proteinExistence type="predicted"/>
<protein>
    <submittedName>
        <fullName evidence="1">Uncharacterized protein</fullName>
    </submittedName>
</protein>